<dbReference type="InterPro" id="IPR027417">
    <property type="entry name" value="P-loop_NTPase"/>
</dbReference>
<evidence type="ECO:0000259" key="4">
    <source>
        <dbReference type="PROSITE" id="PS50893"/>
    </source>
</evidence>
<dbReference type="SMART" id="SM00382">
    <property type="entry name" value="AAA"/>
    <property type="match status" value="1"/>
</dbReference>
<evidence type="ECO:0000256" key="1">
    <source>
        <dbReference type="ARBA" id="ARBA00022448"/>
    </source>
</evidence>
<dbReference type="PANTHER" id="PTHR43023">
    <property type="entry name" value="PROTEIN TRIGALACTOSYLDIACYLGLYCEROL 3, CHLOROPLASTIC"/>
    <property type="match status" value="1"/>
</dbReference>
<comment type="caution">
    <text evidence="5">The sequence shown here is derived from an EMBL/GenBank/DDBJ whole genome shotgun (WGS) entry which is preliminary data.</text>
</comment>
<dbReference type="InterPro" id="IPR017871">
    <property type="entry name" value="ABC_transporter-like_CS"/>
</dbReference>
<dbReference type="SUPFAM" id="SSF52540">
    <property type="entry name" value="P-loop containing nucleoside triphosphate hydrolases"/>
    <property type="match status" value="1"/>
</dbReference>
<feature type="domain" description="ABC transporter" evidence="4">
    <location>
        <begin position="2"/>
        <end position="238"/>
    </location>
</feature>
<organism evidence="5 6">
    <name type="scientific">Candidatus Desantisbacteria bacterium CG1_02_38_46</name>
    <dbReference type="NCBI Taxonomy" id="1817893"/>
    <lineage>
        <taxon>Bacteria</taxon>
        <taxon>Candidatus Desantisiibacteriota</taxon>
    </lineage>
</organism>
<protein>
    <submittedName>
        <fullName evidence="5">ABC transporter ATP-binding protein</fullName>
    </submittedName>
</protein>
<accession>A0A1J4SF05</accession>
<gene>
    <name evidence="5" type="ORF">AUJ66_05555</name>
</gene>
<evidence type="ECO:0000256" key="3">
    <source>
        <dbReference type="ARBA" id="ARBA00022840"/>
    </source>
</evidence>
<keyword evidence="1" id="KW-0813">Transport</keyword>
<proteinExistence type="predicted"/>
<dbReference type="AlphaFoldDB" id="A0A1J4SF05"/>
<dbReference type="PROSITE" id="PS50893">
    <property type="entry name" value="ABC_TRANSPORTER_2"/>
    <property type="match status" value="1"/>
</dbReference>
<dbReference type="Pfam" id="PF00005">
    <property type="entry name" value="ABC_tran"/>
    <property type="match status" value="1"/>
</dbReference>
<keyword evidence="2" id="KW-0547">Nucleotide-binding</keyword>
<dbReference type="STRING" id="1817893.AUJ66_05555"/>
<dbReference type="Gene3D" id="3.40.50.300">
    <property type="entry name" value="P-loop containing nucleotide triphosphate hydrolases"/>
    <property type="match status" value="1"/>
</dbReference>
<evidence type="ECO:0000313" key="5">
    <source>
        <dbReference type="EMBL" id="OIN96678.1"/>
    </source>
</evidence>
<dbReference type="PROSITE" id="PS00211">
    <property type="entry name" value="ABC_TRANSPORTER_1"/>
    <property type="match status" value="1"/>
</dbReference>
<sequence length="246" mass="27272">MIKISNLNKKFGEHNVLCGLSLDINPGELIGIIGPSGCGKSVLLKHIIGLLKPDSGEIFIDGMDITKLKGKDLKKIRFSFGMVFQGGALFDSLTVEENVGFGLKQHTDLNDEEIRKIVSEKLQLVGLIGTEDVRIEELSGGMKKRVALARAIVMNPRIILYDEPTTGVDVAMIDNVNSLIRDLQERLKVTSIAVTHDLQNAYKIADRIAVFHQGKIACVENVEEMKKREGEILEKYMRTPADCQIK</sequence>
<dbReference type="PANTHER" id="PTHR43023:SF6">
    <property type="entry name" value="INTERMEMBRANE PHOSPHOLIPID TRANSPORT SYSTEM ATP-BINDING PROTEIN MLAF"/>
    <property type="match status" value="1"/>
</dbReference>
<reference evidence="5 6" key="1">
    <citation type="journal article" date="2016" name="Environ. Microbiol.">
        <title>Genomic resolution of a cold subsurface aquifer community provides metabolic insights for novel microbes adapted to high CO concentrations.</title>
        <authorList>
            <person name="Probst A.J."/>
            <person name="Castelle C.J."/>
            <person name="Singh A."/>
            <person name="Brown C.T."/>
            <person name="Anantharaman K."/>
            <person name="Sharon I."/>
            <person name="Hug L.A."/>
            <person name="Burstein D."/>
            <person name="Emerson J.B."/>
            <person name="Thomas B.C."/>
            <person name="Banfield J.F."/>
        </authorList>
    </citation>
    <scope>NUCLEOTIDE SEQUENCE [LARGE SCALE GENOMIC DNA]</scope>
    <source>
        <strain evidence="5">CG1_02_38_46</strain>
    </source>
</reference>
<dbReference type="GO" id="GO:0016887">
    <property type="term" value="F:ATP hydrolysis activity"/>
    <property type="evidence" value="ECO:0007669"/>
    <property type="project" value="InterPro"/>
</dbReference>
<name>A0A1J4SF05_9BACT</name>
<dbReference type="GO" id="GO:0005524">
    <property type="term" value="F:ATP binding"/>
    <property type="evidence" value="ECO:0007669"/>
    <property type="project" value="UniProtKB-KW"/>
</dbReference>
<dbReference type="Proteomes" id="UP000182278">
    <property type="component" value="Unassembled WGS sequence"/>
</dbReference>
<evidence type="ECO:0000313" key="6">
    <source>
        <dbReference type="Proteomes" id="UP000182278"/>
    </source>
</evidence>
<keyword evidence="3 5" id="KW-0067">ATP-binding</keyword>
<dbReference type="InterPro" id="IPR003593">
    <property type="entry name" value="AAA+_ATPase"/>
</dbReference>
<dbReference type="InterPro" id="IPR003439">
    <property type="entry name" value="ABC_transporter-like_ATP-bd"/>
</dbReference>
<dbReference type="EMBL" id="MNUO01000084">
    <property type="protein sequence ID" value="OIN96678.1"/>
    <property type="molecule type" value="Genomic_DNA"/>
</dbReference>
<evidence type="ECO:0000256" key="2">
    <source>
        <dbReference type="ARBA" id="ARBA00022741"/>
    </source>
</evidence>
<dbReference type="CDD" id="cd03261">
    <property type="entry name" value="ABC_Org_Solvent_Resistant"/>
    <property type="match status" value="1"/>
</dbReference>